<evidence type="ECO:0000313" key="2">
    <source>
        <dbReference type="Proteomes" id="UP000836387"/>
    </source>
</evidence>
<dbReference type="Proteomes" id="UP000836387">
    <property type="component" value="Unassembled WGS sequence"/>
</dbReference>
<reference evidence="1" key="1">
    <citation type="submission" date="2020-04" db="EMBL/GenBank/DDBJ databases">
        <authorList>
            <person name="Broberg M."/>
        </authorList>
    </citation>
    <scope>NUCLEOTIDE SEQUENCE</scope>
</reference>
<sequence>MASSKGTILVTGANGGLGCSIVSRIISTPELALYHGIYVVRNATQASALDSVLNLKKRLCLGLFRRKYLSLLPLVFESWVEGKGKVDPEIKQALQEDDAIIGVPILALAKWDTASSLRDSRLGFVRGTVPRSVENAFRATAIDERRWSFQPMLWTRQANSTTTRVEQCLFAGHHGDIGGGNIDIGLSTIVLLWMMSQIEEVSNVSFESGALLQSIVLILPRSLPTEKLSTGQPARYEGLLRSKSKATLDGH</sequence>
<proteinExistence type="predicted"/>
<dbReference type="EMBL" id="CADEHS020000008">
    <property type="protein sequence ID" value="CAG9945029.1"/>
    <property type="molecule type" value="Genomic_DNA"/>
</dbReference>
<protein>
    <submittedName>
        <fullName evidence="1">Uncharacterized protein</fullName>
    </submittedName>
</protein>
<reference evidence="1" key="2">
    <citation type="submission" date="2021-10" db="EMBL/GenBank/DDBJ databases">
        <authorList>
            <person name="Piombo E."/>
        </authorList>
    </citation>
    <scope>NUCLEOTIDE SEQUENCE</scope>
</reference>
<comment type="caution">
    <text evidence="1">The sequence shown here is derived from an EMBL/GenBank/DDBJ whole genome shotgun (WGS) entry which is preliminary data.</text>
</comment>
<gene>
    <name evidence="1" type="ORF">CRV2_00011122</name>
</gene>
<name>A0ACA9TW42_BIOOC</name>
<accession>A0ACA9TW42</accession>
<organism evidence="1 2">
    <name type="scientific">Clonostachys rosea f. rosea IK726</name>
    <dbReference type="NCBI Taxonomy" id="1349383"/>
    <lineage>
        <taxon>Eukaryota</taxon>
        <taxon>Fungi</taxon>
        <taxon>Dikarya</taxon>
        <taxon>Ascomycota</taxon>
        <taxon>Pezizomycotina</taxon>
        <taxon>Sordariomycetes</taxon>
        <taxon>Hypocreomycetidae</taxon>
        <taxon>Hypocreales</taxon>
        <taxon>Bionectriaceae</taxon>
        <taxon>Clonostachys</taxon>
    </lineage>
</organism>
<keyword evidence="2" id="KW-1185">Reference proteome</keyword>
<evidence type="ECO:0000313" key="1">
    <source>
        <dbReference type="EMBL" id="CAG9945029.1"/>
    </source>
</evidence>